<dbReference type="EMBL" id="CP045309">
    <property type="protein sequence ID" value="QGL47189.1"/>
    <property type="molecule type" value="Genomic_DNA"/>
</dbReference>
<dbReference type="InterPro" id="IPR037883">
    <property type="entry name" value="Knr4/Smi1-like_sf"/>
</dbReference>
<dbReference type="RefSeq" id="WP_154226535.1">
    <property type="nucleotide sequence ID" value="NZ_CP045309.1"/>
</dbReference>
<name>A0AAJ2ZEY8_9ACTN</name>
<organism evidence="1 4">
    <name type="scientific">Micromonospora terminaliae</name>
    <dbReference type="NCBI Taxonomy" id="1914461"/>
    <lineage>
        <taxon>Bacteria</taxon>
        <taxon>Bacillati</taxon>
        <taxon>Actinomycetota</taxon>
        <taxon>Actinomycetes</taxon>
        <taxon>Micromonosporales</taxon>
        <taxon>Micromonosporaceae</taxon>
        <taxon>Micromonospora</taxon>
    </lineage>
</organism>
<evidence type="ECO:0000313" key="3">
    <source>
        <dbReference type="Proteomes" id="UP000402241"/>
    </source>
</evidence>
<reference evidence="2 3" key="1">
    <citation type="submission" date="2019-10" db="EMBL/GenBank/DDBJ databases">
        <title>Genome Sequence of Micromonospora terminaliae DSM 101760.</title>
        <authorList>
            <person name="Guo L."/>
        </authorList>
    </citation>
    <scope>NUCLEOTIDE SEQUENCE [LARGE SCALE GENOMIC DNA]</scope>
    <source>
        <strain evidence="2 3">DSM 101760</strain>
    </source>
</reference>
<gene>
    <name evidence="1" type="ORF">G3561_10945</name>
    <name evidence="2" type="ORF">GCE86_09100</name>
</gene>
<keyword evidence="3" id="KW-1185">Reference proteome</keyword>
<dbReference type="AlphaFoldDB" id="A0AAJ2ZEY8"/>
<dbReference type="Proteomes" id="UP000402241">
    <property type="component" value="Chromosome"/>
</dbReference>
<dbReference type="Proteomes" id="UP000477779">
    <property type="component" value="Unassembled WGS sequence"/>
</dbReference>
<dbReference type="EMBL" id="JAAHBZ010000003">
    <property type="protein sequence ID" value="NES28059.1"/>
    <property type="molecule type" value="Genomic_DNA"/>
</dbReference>
<proteinExistence type="predicted"/>
<dbReference type="SUPFAM" id="SSF160631">
    <property type="entry name" value="SMI1/KNR4-like"/>
    <property type="match status" value="1"/>
</dbReference>
<evidence type="ECO:0008006" key="5">
    <source>
        <dbReference type="Google" id="ProtNLM"/>
    </source>
</evidence>
<sequence length="176" mass="19670">MSDATGCGWSPVETQLGVALPDDYKAFVDVHGPGSVDDHLIVCAPNAVHDWADLVQHNTWAHECVRLDFAGPDNWSEGWPLGDASRWTPNREDVPSWFEPGDNLISWGYTRNGDFLFWHVRPGTAPDEWPVVLKERGPYWEHYHVGFSAALVGLLTGESQSVYLSRWLGGPHTYGL</sequence>
<protein>
    <recommendedName>
        <fullName evidence="5">SMI1/KNR4 family protein</fullName>
    </recommendedName>
</protein>
<accession>A0AAJ2ZEY8</accession>
<evidence type="ECO:0000313" key="4">
    <source>
        <dbReference type="Proteomes" id="UP000477779"/>
    </source>
</evidence>
<evidence type="ECO:0000313" key="1">
    <source>
        <dbReference type="EMBL" id="NES28059.1"/>
    </source>
</evidence>
<reference evidence="1 4" key="2">
    <citation type="submission" date="2020-02" db="EMBL/GenBank/DDBJ databases">
        <title>WGS of Micromonospora spp. isolated from hot spring.</title>
        <authorList>
            <person name="Thawai C."/>
        </authorList>
    </citation>
    <scope>NUCLEOTIDE SEQUENCE [LARGE SCALE GENOMIC DNA]</scope>
    <source>
        <strain evidence="1 4">TMS7</strain>
    </source>
</reference>
<dbReference type="Pfam" id="PF14568">
    <property type="entry name" value="SUKH_6"/>
    <property type="match status" value="1"/>
</dbReference>
<dbReference type="Gene3D" id="3.40.1580.10">
    <property type="entry name" value="SMI1/KNR4-like"/>
    <property type="match status" value="1"/>
</dbReference>
<evidence type="ECO:0000313" key="2">
    <source>
        <dbReference type="EMBL" id="QGL47189.1"/>
    </source>
</evidence>